<dbReference type="KEGG" id="dov:DSCO28_69860"/>
<evidence type="ECO:0000313" key="2">
    <source>
        <dbReference type="Proteomes" id="UP000425960"/>
    </source>
</evidence>
<dbReference type="EMBL" id="AP021876">
    <property type="protein sequence ID" value="BBO86420.1"/>
    <property type="molecule type" value="Genomic_DNA"/>
</dbReference>
<evidence type="ECO:0000313" key="1">
    <source>
        <dbReference type="EMBL" id="BBO86420.1"/>
    </source>
</evidence>
<dbReference type="Proteomes" id="UP000425960">
    <property type="component" value="Chromosome"/>
</dbReference>
<proteinExistence type="predicted"/>
<dbReference type="GO" id="GO:0016405">
    <property type="term" value="F:CoA-ligase activity"/>
    <property type="evidence" value="ECO:0007669"/>
    <property type="project" value="TreeGrafter"/>
</dbReference>
<dbReference type="AlphaFoldDB" id="A0A5K8A2C7"/>
<dbReference type="PANTHER" id="PTHR24096">
    <property type="entry name" value="LONG-CHAIN-FATTY-ACID--COA LIGASE"/>
    <property type="match status" value="1"/>
</dbReference>
<reference evidence="1 2" key="1">
    <citation type="submission" date="2019-11" db="EMBL/GenBank/DDBJ databases">
        <title>Comparative genomics of hydrocarbon-degrading Desulfosarcina strains.</title>
        <authorList>
            <person name="Watanabe M."/>
            <person name="Kojima H."/>
            <person name="Fukui M."/>
        </authorList>
    </citation>
    <scope>NUCLEOTIDE SEQUENCE [LARGE SCALE GENOMIC DNA]</scope>
    <source>
        <strain evidence="1 2">28bB2T</strain>
    </source>
</reference>
<organism evidence="1 2">
    <name type="scientific">Desulfosarcina ovata subsp. sediminis</name>
    <dbReference type="NCBI Taxonomy" id="885957"/>
    <lineage>
        <taxon>Bacteria</taxon>
        <taxon>Pseudomonadati</taxon>
        <taxon>Thermodesulfobacteriota</taxon>
        <taxon>Desulfobacteria</taxon>
        <taxon>Desulfobacterales</taxon>
        <taxon>Desulfosarcinaceae</taxon>
        <taxon>Desulfosarcina</taxon>
    </lineage>
</organism>
<dbReference type="PANTHER" id="PTHR24096:SF267">
    <property type="entry name" value="MALONATE--COA LIGASE ACSF3, MITOCHONDRIAL"/>
    <property type="match status" value="1"/>
</dbReference>
<dbReference type="Gene3D" id="2.30.38.10">
    <property type="entry name" value="Luciferase, Domain 3"/>
    <property type="match status" value="1"/>
</dbReference>
<gene>
    <name evidence="1" type="ORF">DSCO28_69860</name>
</gene>
<name>A0A5K8A2C7_9BACT</name>
<dbReference type="SUPFAM" id="SSF56801">
    <property type="entry name" value="Acetyl-CoA synthetase-like"/>
    <property type="match status" value="1"/>
</dbReference>
<dbReference type="RefSeq" id="WP_197910378.1">
    <property type="nucleotide sequence ID" value="NZ_AP021876.1"/>
</dbReference>
<protein>
    <submittedName>
        <fullName evidence="1">Uncharacterized protein</fullName>
    </submittedName>
</protein>
<sequence length="75" mass="8451">MGTVVNIVEVEIRDDGGNALLQGEKGEICVCGPNITKGYLNHPEETRDAFWGDWYRTGDIGIFDEEGYLFILWIT</sequence>
<accession>A0A5K8A2C7</accession>